<name>K1JWA3_9BURK</name>
<dbReference type="GO" id="GO:0015562">
    <property type="term" value="F:efflux transmembrane transporter activity"/>
    <property type="evidence" value="ECO:0007669"/>
    <property type="project" value="InterPro"/>
</dbReference>
<feature type="transmembrane region" description="Helical" evidence="9">
    <location>
        <begin position="444"/>
        <end position="467"/>
    </location>
</feature>
<dbReference type="InterPro" id="IPR004764">
    <property type="entry name" value="MdtF-like"/>
</dbReference>
<feature type="transmembrane region" description="Helical" evidence="9">
    <location>
        <begin position="871"/>
        <end position="889"/>
    </location>
</feature>
<dbReference type="GO" id="GO:0009636">
    <property type="term" value="P:response to toxic substance"/>
    <property type="evidence" value="ECO:0007669"/>
    <property type="project" value="UniProtKB-ARBA"/>
</dbReference>
<dbReference type="InterPro" id="IPR001036">
    <property type="entry name" value="Acrflvin-R"/>
</dbReference>
<dbReference type="Gene3D" id="3.30.2090.10">
    <property type="entry name" value="Multidrug efflux transporter AcrB TolC docking domain, DN and DC subdomains"/>
    <property type="match status" value="2"/>
</dbReference>
<dbReference type="FunFam" id="1.20.1640.10:FF:000001">
    <property type="entry name" value="Efflux pump membrane transporter"/>
    <property type="match status" value="1"/>
</dbReference>
<dbReference type="EMBL" id="ADMG01000015">
    <property type="protein sequence ID" value="EKB31977.1"/>
    <property type="molecule type" value="Genomic_DNA"/>
</dbReference>
<organism evidence="11 12">
    <name type="scientific">Sutterella wadsworthensis 2_1_59BFAA</name>
    <dbReference type="NCBI Taxonomy" id="742823"/>
    <lineage>
        <taxon>Bacteria</taxon>
        <taxon>Pseudomonadati</taxon>
        <taxon>Pseudomonadota</taxon>
        <taxon>Betaproteobacteria</taxon>
        <taxon>Burkholderiales</taxon>
        <taxon>Sutterellaceae</taxon>
        <taxon>Sutterella</taxon>
    </lineage>
</organism>
<evidence type="ECO:0000313" key="12">
    <source>
        <dbReference type="Proteomes" id="UP000005835"/>
    </source>
</evidence>
<evidence type="ECO:0000256" key="6">
    <source>
        <dbReference type="ARBA" id="ARBA00022692"/>
    </source>
</evidence>
<protein>
    <recommendedName>
        <fullName evidence="9">Efflux pump membrane transporter</fullName>
    </recommendedName>
</protein>
<dbReference type="Gene3D" id="3.30.70.1440">
    <property type="entry name" value="Multidrug efflux transporter AcrB pore domain"/>
    <property type="match status" value="1"/>
</dbReference>
<feature type="transmembrane region" description="Helical" evidence="9">
    <location>
        <begin position="1003"/>
        <end position="1026"/>
    </location>
</feature>
<feature type="transmembrane region" description="Helical" evidence="9">
    <location>
        <begin position="539"/>
        <end position="556"/>
    </location>
</feature>
<dbReference type="PROSITE" id="PS50156">
    <property type="entry name" value="SSD"/>
    <property type="match status" value="1"/>
</dbReference>
<evidence type="ECO:0000256" key="8">
    <source>
        <dbReference type="ARBA" id="ARBA00023136"/>
    </source>
</evidence>
<dbReference type="PRINTS" id="PR00702">
    <property type="entry name" value="ACRIFLAVINRP"/>
</dbReference>
<comment type="caution">
    <text evidence="11">The sequence shown here is derived from an EMBL/GenBank/DDBJ whole genome shotgun (WGS) entry which is preliminary data.</text>
</comment>
<evidence type="ECO:0000256" key="9">
    <source>
        <dbReference type="RuleBase" id="RU364070"/>
    </source>
</evidence>
<dbReference type="eggNOG" id="COG0841">
    <property type="taxonomic scope" value="Bacteria"/>
</dbReference>
<dbReference type="GO" id="GO:0042910">
    <property type="term" value="F:xenobiotic transmembrane transporter activity"/>
    <property type="evidence" value="ECO:0007669"/>
    <property type="project" value="TreeGrafter"/>
</dbReference>
<keyword evidence="6 9" id="KW-0812">Transmembrane</keyword>
<dbReference type="PATRIC" id="fig|742823.3.peg.429"/>
<dbReference type="GO" id="GO:0005886">
    <property type="term" value="C:plasma membrane"/>
    <property type="evidence" value="ECO:0007669"/>
    <property type="project" value="UniProtKB-SubCell"/>
</dbReference>
<keyword evidence="5 9" id="KW-0997">Cell inner membrane</keyword>
<feature type="transmembrane region" description="Helical" evidence="9">
    <location>
        <begin position="968"/>
        <end position="991"/>
    </location>
</feature>
<evidence type="ECO:0000256" key="2">
    <source>
        <dbReference type="ARBA" id="ARBA00010942"/>
    </source>
</evidence>
<dbReference type="Proteomes" id="UP000005835">
    <property type="component" value="Unassembled WGS sequence"/>
</dbReference>
<gene>
    <name evidence="11" type="ORF">HMPREF9465_00432</name>
</gene>
<dbReference type="InterPro" id="IPR027463">
    <property type="entry name" value="AcrB_DN_DC_subdom"/>
</dbReference>
<evidence type="ECO:0000256" key="7">
    <source>
        <dbReference type="ARBA" id="ARBA00022989"/>
    </source>
</evidence>
<comment type="similarity">
    <text evidence="2 9">Belongs to the resistance-nodulation-cell division (RND) (TC 2.A.6) family.</text>
</comment>
<dbReference type="RefSeq" id="WP_005433692.1">
    <property type="nucleotide sequence ID" value="NZ_JH815514.1"/>
</dbReference>
<dbReference type="PANTHER" id="PTHR32063">
    <property type="match status" value="1"/>
</dbReference>
<dbReference type="Gene3D" id="3.30.70.1320">
    <property type="entry name" value="Multidrug efflux transporter AcrB pore domain like"/>
    <property type="match status" value="1"/>
</dbReference>
<dbReference type="NCBIfam" id="TIGR00915">
    <property type="entry name" value="2A0602"/>
    <property type="match status" value="1"/>
</dbReference>
<dbReference type="HOGENOM" id="CLU_002755_1_2_4"/>
<dbReference type="Gene3D" id="1.20.1640.10">
    <property type="entry name" value="Multidrug efflux transporter AcrB transmembrane domain"/>
    <property type="match status" value="2"/>
</dbReference>
<keyword evidence="8 9" id="KW-0472">Membrane</keyword>
<evidence type="ECO:0000256" key="5">
    <source>
        <dbReference type="ARBA" id="ARBA00022519"/>
    </source>
</evidence>
<feature type="transmembrane region" description="Helical" evidence="9">
    <location>
        <begin position="473"/>
        <end position="500"/>
    </location>
</feature>
<dbReference type="InterPro" id="IPR000731">
    <property type="entry name" value="SSD"/>
</dbReference>
<dbReference type="AlphaFoldDB" id="K1JWA3"/>
<feature type="transmembrane region" description="Helical" evidence="9">
    <location>
        <begin position="896"/>
        <end position="916"/>
    </location>
</feature>
<feature type="domain" description="SSD" evidence="10">
    <location>
        <begin position="372"/>
        <end position="498"/>
    </location>
</feature>
<proteinExistence type="inferred from homology"/>
<dbReference type="STRING" id="742823.HMPREF9465_00432"/>
<keyword evidence="12" id="KW-1185">Reference proteome</keyword>
<dbReference type="SUPFAM" id="SSF82693">
    <property type="entry name" value="Multidrug efflux transporter AcrB pore domain, PN1, PN2, PC1 and PC2 subdomains"/>
    <property type="match status" value="4"/>
</dbReference>
<keyword evidence="7 9" id="KW-1133">Transmembrane helix</keyword>
<dbReference type="SUPFAM" id="SSF82714">
    <property type="entry name" value="Multidrug efflux transporter AcrB TolC docking domain, DN and DC subdomains"/>
    <property type="match status" value="2"/>
</dbReference>
<feature type="transmembrane region" description="Helical" evidence="9">
    <location>
        <begin position="396"/>
        <end position="416"/>
    </location>
</feature>
<dbReference type="SUPFAM" id="SSF82866">
    <property type="entry name" value="Multidrug efflux transporter AcrB transmembrane domain"/>
    <property type="match status" value="2"/>
</dbReference>
<dbReference type="Gene3D" id="3.30.70.1430">
    <property type="entry name" value="Multidrug efflux transporter AcrB pore domain"/>
    <property type="match status" value="2"/>
</dbReference>
<accession>K1JWA3</accession>
<comment type="subcellular location">
    <subcellularLocation>
        <location evidence="1 9">Cell inner membrane</location>
        <topology evidence="1 9">Multi-pass membrane protein</topology>
    </subcellularLocation>
</comment>
<feature type="transmembrane region" description="Helical" evidence="9">
    <location>
        <begin position="922"/>
        <end position="947"/>
    </location>
</feature>
<evidence type="ECO:0000256" key="4">
    <source>
        <dbReference type="ARBA" id="ARBA00022475"/>
    </source>
</evidence>
<reference evidence="11 12" key="1">
    <citation type="submission" date="2012-05" db="EMBL/GenBank/DDBJ databases">
        <title>The Genome Sequence of Sutterella wadsworthensis 2_1_59BFAA.</title>
        <authorList>
            <consortium name="The Broad Institute Genome Sequencing Platform"/>
            <person name="Earl A."/>
            <person name="Ward D."/>
            <person name="Feldgarden M."/>
            <person name="Gevers D."/>
            <person name="Daigneault M."/>
            <person name="Strauss J."/>
            <person name="Allen-Vercoe E."/>
            <person name="Walker B."/>
            <person name="Young S.K."/>
            <person name="Zeng Q."/>
            <person name="Gargeya S."/>
            <person name="Fitzgerald M."/>
            <person name="Haas B."/>
            <person name="Abouelleil A."/>
            <person name="Alvarado L."/>
            <person name="Arachchi H.M."/>
            <person name="Berlin A.M."/>
            <person name="Chapman S.B."/>
            <person name="Goldberg J."/>
            <person name="Griggs A."/>
            <person name="Gujja S."/>
            <person name="Hansen M."/>
            <person name="Howarth C."/>
            <person name="Imamovic A."/>
            <person name="Larimer J."/>
            <person name="McCowen C."/>
            <person name="Montmayeur A."/>
            <person name="Murphy C."/>
            <person name="Neiman D."/>
            <person name="Pearson M."/>
            <person name="Priest M."/>
            <person name="Roberts A."/>
            <person name="Saif S."/>
            <person name="Shea T."/>
            <person name="Sisk P."/>
            <person name="Sykes S."/>
            <person name="Wortman J."/>
            <person name="Nusbaum C."/>
            <person name="Birren B."/>
        </authorList>
    </citation>
    <scope>NUCLEOTIDE SEQUENCE [LARGE SCALE GENOMIC DNA]</scope>
    <source>
        <strain evidence="11 12">2_1_59BFAA</strain>
    </source>
</reference>
<keyword evidence="3 9" id="KW-0813">Transport</keyword>
<evidence type="ECO:0000256" key="3">
    <source>
        <dbReference type="ARBA" id="ARBA00022448"/>
    </source>
</evidence>
<dbReference type="NCBIfam" id="NF000282">
    <property type="entry name" value="RND_permease_1"/>
    <property type="match status" value="1"/>
</dbReference>
<evidence type="ECO:0000259" key="10">
    <source>
        <dbReference type="PROSITE" id="PS50156"/>
    </source>
</evidence>
<dbReference type="Pfam" id="PF00873">
    <property type="entry name" value="ACR_tran"/>
    <property type="match status" value="1"/>
</dbReference>
<evidence type="ECO:0000313" key="11">
    <source>
        <dbReference type="EMBL" id="EKB31977.1"/>
    </source>
</evidence>
<feature type="transmembrane region" description="Helical" evidence="9">
    <location>
        <begin position="343"/>
        <end position="362"/>
    </location>
</feature>
<dbReference type="PANTHER" id="PTHR32063:SF13">
    <property type="entry name" value="MULTIDRUG EFFLUX PUMP SUBUNIT ACRB-RELATED"/>
    <property type="match status" value="1"/>
</dbReference>
<keyword evidence="4" id="KW-1003">Cell membrane</keyword>
<sequence length="1033" mass="111916">MLSQFCIRRPIFATVLSIIIVLAGLIALRVLPLSQYPDISPPTVRISTTYDGADAQTLARTVAAPIEDQLSGITGLLYYTTNIRSNGDMSISCVFDVGTDANDAMLEINNRVRTAERRLPDVVRNQGVSVRKRSEENLLMVALFSPDGSMAATDLADYANLNIVDELKRLPGIGDVSVFGNAQSAMRIWLDPEKMGLMGITIKDVENAIEAQNAQRSAGRVGTAPTVSEQQLYYTITTPGQLLTAEEFADIIVKADGPDKLVRMKDIATTEIGKRSYEFRVDINGTQGVNVGVYLQTGANAMAAAEAVKARIVELAAQFPENKIDYIITDDTSIFVGASLNEVYHTLFEAGILVLLVVFVFLQNWRATLIPMLAVPVSLIGTMAGLWLFGFSLNTLTLFAMTLSIGIVVDDAIVVLENVERLMRTEGLGPYEAAQKAMKEVSGALVAIVLVLASVFIPVAFLGGIAGELYRQFAVTVALSVVLSGFVALTLTPALCAILLKERKPEERKNRFFQAFDRGLASFTLRFLKLVKAALRHRVITAGLLVAVTAGCWQMLEHTPTSFIPREDQGIVRISVQLPEGAAFPRTEAVSTEILEHLKKNDAVQSVVTMVGYDTMSGDVRSNASTFILKLKHWDDRKETAEEIQKDLQKYVASHPDIKGVAALPAAIKGLGSTNGFSGYILSHGNDNPLVLQNVAENFLDALQDRPELTGLRSYLTADTPQLKLYVDQTKAIALGVDVDDIYDTISHLMGSKYVNDFTRNGKIYRVVVQAAPQFRSTPEDIGSGYVRSSSGEMVPISALVRTERTSGAAALARMNGYLAAQFSGAAAQGVSSGDAIRIVEETAREVLPEGYTIEWVGQAYHEKRIGASSATAFGFGILMMFLILAALYERWSLPIAVVLAVPYAFLGAMTAIWLRGTPNDIYFQIGLLVLIGLTAKNAILIVEFAAQKMEEGMGPFDAAIEAAGLRFRPILMTSFAFVLGVVPLIIATGAGAGARHSMGTGVFGGMLAATFISTIFVPVFFTWFARKSSKKR</sequence>
<feature type="transmembrane region" description="Helical" evidence="9">
    <location>
        <begin position="12"/>
        <end position="31"/>
    </location>
</feature>
<evidence type="ECO:0000256" key="1">
    <source>
        <dbReference type="ARBA" id="ARBA00004429"/>
    </source>
</evidence>
<feature type="transmembrane region" description="Helical" evidence="9">
    <location>
        <begin position="369"/>
        <end position="390"/>
    </location>
</feature>
<dbReference type="OrthoDB" id="9176627at2"/>